<keyword evidence="2" id="KW-1185">Reference proteome</keyword>
<evidence type="ECO:0000313" key="2">
    <source>
        <dbReference type="Proteomes" id="UP001153069"/>
    </source>
</evidence>
<dbReference type="Gene3D" id="3.40.109.10">
    <property type="entry name" value="NADH Oxidase"/>
    <property type="match status" value="2"/>
</dbReference>
<dbReference type="NCBIfam" id="NF047509">
    <property type="entry name" value="Rv3131_FMN_oxido"/>
    <property type="match status" value="1"/>
</dbReference>
<dbReference type="InterPro" id="IPR000415">
    <property type="entry name" value="Nitroreductase-like"/>
</dbReference>
<sequence length="360" mass="40137">MHYKNYNDAVVDIWRHSNNAALDTSQQKEQSNMPISLKDKLYEIVRYGTLAPSSHNTQCWKFRISEQDSSIHVLPDFSRSCPIVDPDNHHLFVSLGCAVENMVLAGRALGLDSEVDASNPKANGIRIQFSPGKVDREDPFFLAIPERQSSRSEYNGEPLPKEDLELLKQAGTGNGVRVELFTDAESIGIIRDYVLQGNSVQIANKAFVTELKEWIRFDGGDILKHKDGIYSASTGNPSLPRWLANFVFPLVFQAGPENQKCVKHIASSAGVAIFVSEQDDAVHWVEAGRCYERFALESTVLQVRNAMLNQPVEEASLRPAFLKALELSGARPDLVVRFGKGPTMPRSLRRSVDDVIIVEE</sequence>
<reference evidence="1" key="1">
    <citation type="submission" date="2020-06" db="EMBL/GenBank/DDBJ databases">
        <authorList>
            <consortium name="Plant Systems Biology data submission"/>
        </authorList>
    </citation>
    <scope>NUCLEOTIDE SEQUENCE</scope>
    <source>
        <strain evidence="1">D6</strain>
    </source>
</reference>
<organism evidence="1 2">
    <name type="scientific">Seminavis robusta</name>
    <dbReference type="NCBI Taxonomy" id="568900"/>
    <lineage>
        <taxon>Eukaryota</taxon>
        <taxon>Sar</taxon>
        <taxon>Stramenopiles</taxon>
        <taxon>Ochrophyta</taxon>
        <taxon>Bacillariophyta</taxon>
        <taxon>Bacillariophyceae</taxon>
        <taxon>Bacillariophycidae</taxon>
        <taxon>Naviculales</taxon>
        <taxon>Naviculaceae</taxon>
        <taxon>Seminavis</taxon>
    </lineage>
</organism>
<name>A0A9N8HHX6_9STRA</name>
<evidence type="ECO:0000313" key="1">
    <source>
        <dbReference type="EMBL" id="CAB9513402.1"/>
    </source>
</evidence>
<dbReference type="GO" id="GO:0016491">
    <property type="term" value="F:oxidoreductase activity"/>
    <property type="evidence" value="ECO:0007669"/>
    <property type="project" value="InterPro"/>
</dbReference>
<gene>
    <name evidence="1" type="ORF">SEMRO_589_G171700.1</name>
</gene>
<dbReference type="Proteomes" id="UP001153069">
    <property type="component" value="Unassembled WGS sequence"/>
</dbReference>
<protein>
    <submittedName>
        <fullName evidence="1">NAD(P)H nitroreductase</fullName>
    </submittedName>
</protein>
<dbReference type="EMBL" id="CAICTM010000588">
    <property type="protein sequence ID" value="CAB9513402.1"/>
    <property type="molecule type" value="Genomic_DNA"/>
</dbReference>
<proteinExistence type="predicted"/>
<dbReference type="AlphaFoldDB" id="A0A9N8HHX6"/>
<dbReference type="OrthoDB" id="10267665at2759"/>
<dbReference type="SUPFAM" id="SSF55469">
    <property type="entry name" value="FMN-dependent nitroreductase-like"/>
    <property type="match status" value="1"/>
</dbReference>
<comment type="caution">
    <text evidence="1">The sequence shown here is derived from an EMBL/GenBank/DDBJ whole genome shotgun (WGS) entry which is preliminary data.</text>
</comment>
<accession>A0A9N8HHX6</accession>